<dbReference type="InterPro" id="IPR035979">
    <property type="entry name" value="RBD_domain_sf"/>
</dbReference>
<dbReference type="PANTHER" id="PTHR20957:SF0">
    <property type="entry name" value="RNA-BINDING PROTEIN 48"/>
    <property type="match status" value="1"/>
</dbReference>
<comment type="caution">
    <text evidence="1">The sequence shown here is derived from an EMBL/GenBank/DDBJ whole genome shotgun (WGS) entry which is preliminary data.</text>
</comment>
<dbReference type="PANTHER" id="PTHR20957">
    <property type="entry name" value="RNA-BINDING PROTEIN 48"/>
    <property type="match status" value="1"/>
</dbReference>
<dbReference type="EMBL" id="JAZDWU010000006">
    <property type="protein sequence ID" value="KAK9999854.1"/>
    <property type="molecule type" value="Genomic_DNA"/>
</dbReference>
<organism evidence="1 2">
    <name type="scientific">Lithocarpus litseifolius</name>
    <dbReference type="NCBI Taxonomy" id="425828"/>
    <lineage>
        <taxon>Eukaryota</taxon>
        <taxon>Viridiplantae</taxon>
        <taxon>Streptophyta</taxon>
        <taxon>Embryophyta</taxon>
        <taxon>Tracheophyta</taxon>
        <taxon>Spermatophyta</taxon>
        <taxon>Magnoliopsida</taxon>
        <taxon>eudicotyledons</taxon>
        <taxon>Gunneridae</taxon>
        <taxon>Pentapetalae</taxon>
        <taxon>rosids</taxon>
        <taxon>fabids</taxon>
        <taxon>Fagales</taxon>
        <taxon>Fagaceae</taxon>
        <taxon>Lithocarpus</taxon>
    </lineage>
</organism>
<evidence type="ECO:0008006" key="3">
    <source>
        <dbReference type="Google" id="ProtNLM"/>
    </source>
</evidence>
<dbReference type="InterPro" id="IPR039599">
    <property type="entry name" value="RBM48"/>
</dbReference>
<dbReference type="GO" id="GO:0003676">
    <property type="term" value="F:nucleic acid binding"/>
    <property type="evidence" value="ECO:0007669"/>
    <property type="project" value="InterPro"/>
</dbReference>
<dbReference type="SUPFAM" id="SSF54928">
    <property type="entry name" value="RNA-binding domain, RBD"/>
    <property type="match status" value="1"/>
</dbReference>
<dbReference type="AlphaFoldDB" id="A0AAW2CRM8"/>
<dbReference type="GO" id="GO:0005654">
    <property type="term" value="C:nucleoplasm"/>
    <property type="evidence" value="ECO:0007669"/>
    <property type="project" value="TreeGrafter"/>
</dbReference>
<keyword evidence="2" id="KW-1185">Reference proteome</keyword>
<sequence>MAPYKDEPPAVRVYTVCDESRYLIVKNVPALGCGDDLFKLFSSYGDVEECKPMDAEDCEPFTDVFWIKFRLVSNASRKIQRASWFYPWCFNRGFTGHNSIRDQPRSKFLTNELHSPTVKFNQMRYPV</sequence>
<name>A0AAW2CRM8_9ROSI</name>
<evidence type="ECO:0000313" key="1">
    <source>
        <dbReference type="EMBL" id="KAK9999854.1"/>
    </source>
</evidence>
<reference evidence="1 2" key="1">
    <citation type="submission" date="2024-01" db="EMBL/GenBank/DDBJ databases">
        <title>A telomere-to-telomere, gap-free genome of sweet tea (Lithocarpus litseifolius).</title>
        <authorList>
            <person name="Zhou J."/>
        </authorList>
    </citation>
    <scope>NUCLEOTIDE SEQUENCE [LARGE SCALE GENOMIC DNA]</scope>
    <source>
        <strain evidence="1">Zhou-2022a</strain>
        <tissue evidence="1">Leaf</tissue>
    </source>
</reference>
<gene>
    <name evidence="1" type="ORF">SO802_019457</name>
</gene>
<proteinExistence type="predicted"/>
<protein>
    <recommendedName>
        <fullName evidence="3">RNA-binding protein 48</fullName>
    </recommendedName>
</protein>
<evidence type="ECO:0000313" key="2">
    <source>
        <dbReference type="Proteomes" id="UP001459277"/>
    </source>
</evidence>
<dbReference type="Proteomes" id="UP001459277">
    <property type="component" value="Unassembled WGS sequence"/>
</dbReference>
<accession>A0AAW2CRM8</accession>